<dbReference type="InterPro" id="IPR000073">
    <property type="entry name" value="AB_hydrolase_1"/>
</dbReference>
<dbReference type="AlphaFoldDB" id="A0A011UTY3"/>
<dbReference type="STRING" id="69279.BG36_22070"/>
<reference evidence="2 4" key="1">
    <citation type="submission" date="2014-02" db="EMBL/GenBank/DDBJ databases">
        <title>Aquamicrobium defluvii Genome sequencing.</title>
        <authorList>
            <person name="Wang X."/>
        </authorList>
    </citation>
    <scope>NUCLEOTIDE SEQUENCE [LARGE SCALE GENOMIC DNA]</scope>
    <source>
        <strain evidence="2 4">W13Z1</strain>
    </source>
</reference>
<evidence type="ECO:0000313" key="4">
    <source>
        <dbReference type="Proteomes" id="UP000019849"/>
    </source>
</evidence>
<organism evidence="2 4">
    <name type="scientific">Aquamicrobium defluvii</name>
    <dbReference type="NCBI Taxonomy" id="69279"/>
    <lineage>
        <taxon>Bacteria</taxon>
        <taxon>Pseudomonadati</taxon>
        <taxon>Pseudomonadota</taxon>
        <taxon>Alphaproteobacteria</taxon>
        <taxon>Hyphomicrobiales</taxon>
        <taxon>Phyllobacteriaceae</taxon>
        <taxon>Aquamicrobium</taxon>
    </lineage>
</organism>
<dbReference type="PANTHER" id="PTHR43798">
    <property type="entry name" value="MONOACYLGLYCEROL LIPASE"/>
    <property type="match status" value="1"/>
</dbReference>
<dbReference type="Proteomes" id="UP000019849">
    <property type="component" value="Unassembled WGS sequence"/>
</dbReference>
<sequence length="290" mass="31985">MTFEPITGGYIHVTVAGRAHRIYVEMAGEGRPVLCLHTAGADTRQWRHILNDADLTGSHRFFAFDMPWHGKSLPPQGFETEEYLLTTEAYIETVLAVADALSLDRPILAGCSMGGRIALQIAALHPERFSGFIAIEASDFQPAWYDIDWFHRPDAHGGEMGAALVSTNISPCAPPADRWATLWMFMQSGPGVFRGDLSFYTMDASLIDRLGMIDTSRTPVHLLVGAYDLTCTPDDARRTADAIAGATLTVMPELGHFPMSEHPQAFRPYFIDALKRMGEGAGHLKERPRP</sequence>
<proteinExistence type="predicted"/>
<dbReference type="RefSeq" id="WP_035024769.1">
    <property type="nucleotide sequence ID" value="NZ_KK073881.1"/>
</dbReference>
<dbReference type="PATRIC" id="fig|69279.3.peg.1332"/>
<reference evidence="3 5" key="2">
    <citation type="submission" date="2019-03" db="EMBL/GenBank/DDBJ databases">
        <title>Genomic Encyclopedia of Type Strains, Phase IV (KMG-IV): sequencing the most valuable type-strain genomes for metagenomic binning, comparative biology and taxonomic classification.</title>
        <authorList>
            <person name="Goeker M."/>
        </authorList>
    </citation>
    <scope>NUCLEOTIDE SEQUENCE [LARGE SCALE GENOMIC DNA]</scope>
    <source>
        <strain evidence="3 5">DSM 11603</strain>
    </source>
</reference>
<dbReference type="InterPro" id="IPR029058">
    <property type="entry name" value="AB_hydrolase_fold"/>
</dbReference>
<evidence type="ECO:0000313" key="5">
    <source>
        <dbReference type="Proteomes" id="UP000294958"/>
    </source>
</evidence>
<dbReference type="InterPro" id="IPR050266">
    <property type="entry name" value="AB_hydrolase_sf"/>
</dbReference>
<dbReference type="OrthoDB" id="9804723at2"/>
<dbReference type="HOGENOM" id="CLU_020336_50_2_5"/>
<dbReference type="GO" id="GO:0016787">
    <property type="term" value="F:hydrolase activity"/>
    <property type="evidence" value="ECO:0007669"/>
    <property type="project" value="UniProtKB-KW"/>
</dbReference>
<dbReference type="SUPFAM" id="SSF53474">
    <property type="entry name" value="alpha/beta-Hydrolases"/>
    <property type="match status" value="1"/>
</dbReference>
<evidence type="ECO:0000313" key="2">
    <source>
        <dbReference type="EMBL" id="EXL09338.1"/>
    </source>
</evidence>
<dbReference type="EMBL" id="SNZF01000006">
    <property type="protein sequence ID" value="TDR36175.1"/>
    <property type="molecule type" value="Genomic_DNA"/>
</dbReference>
<name>A0A011UTY3_9HYPH</name>
<comment type="caution">
    <text evidence="2">The sequence shown here is derived from an EMBL/GenBank/DDBJ whole genome shotgun (WGS) entry which is preliminary data.</text>
</comment>
<protein>
    <submittedName>
        <fullName evidence="2">Alpha/beta hydrolase</fullName>
    </submittedName>
    <submittedName>
        <fullName evidence="3">Pimeloyl-ACP methyl ester carboxylesterase</fullName>
    </submittedName>
</protein>
<keyword evidence="2" id="KW-0378">Hydrolase</keyword>
<evidence type="ECO:0000259" key="1">
    <source>
        <dbReference type="Pfam" id="PF12697"/>
    </source>
</evidence>
<feature type="domain" description="AB hydrolase-1" evidence="1">
    <location>
        <begin position="33"/>
        <end position="266"/>
    </location>
</feature>
<keyword evidence="5" id="KW-1185">Reference proteome</keyword>
<dbReference type="EMBL" id="JENY01000007">
    <property type="protein sequence ID" value="EXL09338.1"/>
    <property type="molecule type" value="Genomic_DNA"/>
</dbReference>
<evidence type="ECO:0000313" key="3">
    <source>
        <dbReference type="EMBL" id="TDR36175.1"/>
    </source>
</evidence>
<dbReference type="Pfam" id="PF12697">
    <property type="entry name" value="Abhydrolase_6"/>
    <property type="match status" value="1"/>
</dbReference>
<dbReference type="Gene3D" id="3.40.50.1820">
    <property type="entry name" value="alpha/beta hydrolase"/>
    <property type="match status" value="1"/>
</dbReference>
<gene>
    <name evidence="2" type="ORF">BG36_22070</name>
    <name evidence="3" type="ORF">DES43_10674</name>
</gene>
<dbReference type="eggNOG" id="COG0596">
    <property type="taxonomic scope" value="Bacteria"/>
</dbReference>
<dbReference type="Proteomes" id="UP000294958">
    <property type="component" value="Unassembled WGS sequence"/>
</dbReference>
<accession>A0A011UTY3</accession>